<dbReference type="GO" id="GO:0016491">
    <property type="term" value="F:oxidoreductase activity"/>
    <property type="evidence" value="ECO:0007669"/>
    <property type="project" value="UniProtKB-KW"/>
</dbReference>
<comment type="similarity">
    <text evidence="1">Belongs to the short-chain dehydrogenases/reductases (SDR) family.</text>
</comment>
<dbReference type="Proteomes" id="UP000178612">
    <property type="component" value="Unassembled WGS sequence"/>
</dbReference>
<accession>A0A1G2T412</accession>
<evidence type="ECO:0000313" key="3">
    <source>
        <dbReference type="EMBL" id="OHA91559.1"/>
    </source>
</evidence>
<organism evidence="3 4">
    <name type="scientific">Candidatus Zambryskibacteria bacterium RIFCSPHIGHO2_01_FULL_49_18</name>
    <dbReference type="NCBI Taxonomy" id="1802740"/>
    <lineage>
        <taxon>Bacteria</taxon>
        <taxon>Candidatus Zambryskiibacteriota</taxon>
    </lineage>
</organism>
<evidence type="ECO:0008006" key="5">
    <source>
        <dbReference type="Google" id="ProtNLM"/>
    </source>
</evidence>
<dbReference type="EMBL" id="MHVJ01000011">
    <property type="protein sequence ID" value="OHA91559.1"/>
    <property type="molecule type" value="Genomic_DNA"/>
</dbReference>
<name>A0A1G2T412_9BACT</name>
<dbReference type="Gene3D" id="3.40.50.720">
    <property type="entry name" value="NAD(P)-binding Rossmann-like Domain"/>
    <property type="match status" value="1"/>
</dbReference>
<dbReference type="InterPro" id="IPR036291">
    <property type="entry name" value="NAD(P)-bd_dom_sf"/>
</dbReference>
<dbReference type="Pfam" id="PF13561">
    <property type="entry name" value="adh_short_C2"/>
    <property type="match status" value="1"/>
</dbReference>
<dbReference type="InterPro" id="IPR002347">
    <property type="entry name" value="SDR_fam"/>
</dbReference>
<dbReference type="SUPFAM" id="SSF51735">
    <property type="entry name" value="NAD(P)-binding Rossmann-fold domains"/>
    <property type="match status" value="1"/>
</dbReference>
<protein>
    <recommendedName>
        <fullName evidence="5">Short-chain dehydrogenase</fullName>
    </recommendedName>
</protein>
<dbReference type="CDD" id="cd05233">
    <property type="entry name" value="SDR_c"/>
    <property type="match status" value="1"/>
</dbReference>
<evidence type="ECO:0000256" key="1">
    <source>
        <dbReference type="ARBA" id="ARBA00006484"/>
    </source>
</evidence>
<dbReference type="AlphaFoldDB" id="A0A1G2T412"/>
<reference evidence="3 4" key="1">
    <citation type="journal article" date="2016" name="Nat. Commun.">
        <title>Thousands of microbial genomes shed light on interconnected biogeochemical processes in an aquifer system.</title>
        <authorList>
            <person name="Anantharaman K."/>
            <person name="Brown C.T."/>
            <person name="Hug L.A."/>
            <person name="Sharon I."/>
            <person name="Castelle C.J."/>
            <person name="Probst A.J."/>
            <person name="Thomas B.C."/>
            <person name="Singh A."/>
            <person name="Wilkins M.J."/>
            <person name="Karaoz U."/>
            <person name="Brodie E.L."/>
            <person name="Williams K.H."/>
            <person name="Hubbard S.S."/>
            <person name="Banfield J.F."/>
        </authorList>
    </citation>
    <scope>NUCLEOTIDE SEQUENCE [LARGE SCALE GENOMIC DNA]</scope>
</reference>
<keyword evidence="2" id="KW-0560">Oxidoreductase</keyword>
<comment type="caution">
    <text evidence="3">The sequence shown here is derived from an EMBL/GenBank/DDBJ whole genome shotgun (WGS) entry which is preliminary data.</text>
</comment>
<dbReference type="PRINTS" id="PR00081">
    <property type="entry name" value="GDHRDH"/>
</dbReference>
<gene>
    <name evidence="3" type="ORF">A2758_00385</name>
</gene>
<evidence type="ECO:0000313" key="4">
    <source>
        <dbReference type="Proteomes" id="UP000178612"/>
    </source>
</evidence>
<sequence length="239" mass="26480">MSDHIFKDKVVWITGGKRIGREVAEILLEQGAKLIISYRSSKKETEEYAGKALIIQCDVTDKGSVEKAVEKIKEEFGRIDILILLASIFKPIKLEDINEKDWDGNFSAHVKGTFWPIQHSLPLMPAGSHIVTVSDRTALGRIYSGYLPYVVTKSAVASMTKALAVELGPKGIFINSIAPGPVLKPADISLEDWQEIRNESIVKFPITDEEAVREFVATVLRLAEVRSSGSVYPLDFGHL</sequence>
<proteinExistence type="inferred from homology"/>
<dbReference type="PANTHER" id="PTHR43639:SF1">
    <property type="entry name" value="SHORT-CHAIN DEHYDROGENASE_REDUCTASE FAMILY PROTEIN"/>
    <property type="match status" value="1"/>
</dbReference>
<dbReference type="PANTHER" id="PTHR43639">
    <property type="entry name" value="OXIDOREDUCTASE, SHORT-CHAIN DEHYDROGENASE/REDUCTASE FAMILY (AFU_ORTHOLOGUE AFUA_5G02870)"/>
    <property type="match status" value="1"/>
</dbReference>
<evidence type="ECO:0000256" key="2">
    <source>
        <dbReference type="ARBA" id="ARBA00023002"/>
    </source>
</evidence>